<dbReference type="EMBL" id="KX832224">
    <property type="protein sequence ID" value="ARR28978.1"/>
    <property type="molecule type" value="Genomic_DNA"/>
</dbReference>
<organism evidence="1">
    <name type="scientific">Ranid herpesvirus 3</name>
    <dbReference type="NCBI Taxonomy" id="1987509"/>
    <lineage>
        <taxon>Viruses</taxon>
        <taxon>Duplodnaviria</taxon>
        <taxon>Heunggongvirae</taxon>
        <taxon>Peploviricota</taxon>
        <taxon>Herviviricetes</taxon>
        <taxon>Herpesvirales</taxon>
        <taxon>Alloherpesviridae</taxon>
        <taxon>Batravirus</taxon>
        <taxon>Batravirus ranidallo3</taxon>
    </lineage>
</organism>
<dbReference type="RefSeq" id="YP_009362487.1">
    <property type="nucleotide sequence ID" value="NC_034618.1"/>
</dbReference>
<name>A0A1X9T5J6_9VIRU</name>
<dbReference type="Proteomes" id="UP000203507">
    <property type="component" value="Segment"/>
</dbReference>
<reference evidence="1" key="1">
    <citation type="journal article" date="2017" name="Vet. Pathol.">
        <title>Ranid Herpesvirus 3 and Proliferative Dermatitis in Free-Ranging Wild Common Frogs (Rana Temporaria).</title>
        <authorList>
            <person name="Origgi F.C."/>
            <person name="Schmidt B.R."/>
            <person name="Lohmann P."/>
            <person name="Otten P."/>
            <person name="Akdesir E."/>
            <person name="Gaschen V."/>
            <person name="Aguilar-Bultet L."/>
            <person name="Wahli T."/>
            <person name="Sattler U."/>
            <person name="Stoffel M.H."/>
        </authorList>
    </citation>
    <scope>NUCLEOTIDE SEQUENCE [LARGE SCALE GENOMIC DNA]</scope>
    <source>
        <strain evidence="1">FO1_2015</strain>
    </source>
</reference>
<sequence>MDGYSALCTFKVSFKDLHNRYEWIDIFHPLWLKNLQLTDSVYREFGFPHRGDFWNVFDARETPFWVRHMAEETDDIAAESIDIIRCDFKALYDAVIKDQKYNAAVAFVNVCANISRLECIILSWIRNRRLFKINEWPMQPIYIDVLCTPP</sequence>
<proteinExistence type="predicted"/>
<evidence type="ECO:0000313" key="1">
    <source>
        <dbReference type="EMBL" id="ARR28978.1"/>
    </source>
</evidence>
<dbReference type="KEGG" id="vg:32878312"/>
<dbReference type="GeneID" id="32878312"/>
<accession>A0A1X9T5J6</accession>
<keyword evidence="2" id="KW-1185">Reference proteome</keyword>
<protein>
    <submittedName>
        <fullName evidence="1">Putative metal binding protein</fullName>
    </submittedName>
</protein>
<evidence type="ECO:0000313" key="2">
    <source>
        <dbReference type="Proteomes" id="UP000203507"/>
    </source>
</evidence>